<dbReference type="Pfam" id="PF13289">
    <property type="entry name" value="SIR2_2"/>
    <property type="match status" value="1"/>
</dbReference>
<evidence type="ECO:0000313" key="5">
    <source>
        <dbReference type="Proteomes" id="UP000008387"/>
    </source>
</evidence>
<dbReference type="SUPFAM" id="SSF52467">
    <property type="entry name" value="DHS-like NAD/FAD-binding domain"/>
    <property type="match status" value="1"/>
</dbReference>
<dbReference type="eggNOG" id="COG0846">
    <property type="taxonomic scope" value="Bacteria"/>
</dbReference>
<keyword evidence="5" id="KW-1185">Reference proteome</keyword>
<dbReference type="InterPro" id="IPR029035">
    <property type="entry name" value="DHS-like_NAD/FAD-binding_dom"/>
</dbReference>
<proteinExistence type="predicted"/>
<feature type="domain" description="Deacetylase sirtuin-type" evidence="3">
    <location>
        <begin position="21"/>
        <end position="291"/>
    </location>
</feature>
<dbReference type="Gene3D" id="3.40.50.1220">
    <property type="entry name" value="TPP-binding domain"/>
    <property type="match status" value="1"/>
</dbReference>
<sequence length="783" mass="93182">MQKNKTCQCGVMTNDQHNQHKRLIKRSLKYIRKAHNENCLSIFAGAGISASSGLPSWKKLIDALKKKLYGNTEKDEDYLILAEKFFNRFGKEHYYQKIRKELKMRDGDDVEPNLHLEIVKLNLKNLITTNWDDLFEKAFDKEKIFSNIIKTDEDIKNSGGFSKLIKMHGSLDKENIVFCEKDYLEYSQNFPLIENYVKGIFSTDTVVLVGYSLGDQNVKQIISWVNFHLNKTQQKSNRTKTIYFIKTSAMFDPIEFEFYEKKNIHVLYIHELLSEKVKSIESENEEECKRKQDEDELRLFFEEIKKYDTSPLINKKNIGEIRHILIYFDFKALENKINTLSASPNASLKDKLLRYFLLFESHIDNKYLDGDMSKIYQQCEEVSKEAFRKREFKIWFSNELNRRWRLDCYKTCWWELPLPTLALISNKENEPKHTTQFKSYFEQQVAQNLLHWKNRGYYNDNGNDLKETFKKLREFNRIRIGKCLITPIFNETAHTTITYRNILEYYWKRYLYKICNTTETKKRAATPLLVNQEIFSHSVRYLQTEKLEEIFQGCPSSAIFQFEADEKSLETILANICSKLKECEDSVIIDIGSHWINNFLVLTSHCLLKPNTRNKILRKSLDFVLYFLNLFIENKAGYREMKAQSIFVRIIEKIPKIDETHENTIINFLDQIHKQKHTRYIRISDDMESRHLSCLNSINPSLPKYYKHYLRMIDTKQAKRTSLYNKTLLPLIETLYKSSNKNLQQAIRKKLKHILRHKKEYEQTKMSKTYCLWLKELVTELDS</sequence>
<accession>F8KTM5</accession>
<dbReference type="HOGENOM" id="CLU_012310_1_0_7"/>
<dbReference type="PROSITE" id="PS50305">
    <property type="entry name" value="SIRTUIN"/>
    <property type="match status" value="1"/>
</dbReference>
<evidence type="ECO:0000259" key="3">
    <source>
        <dbReference type="PROSITE" id="PS50305"/>
    </source>
</evidence>
<evidence type="ECO:0000313" key="4">
    <source>
        <dbReference type="EMBL" id="CCB80195.1"/>
    </source>
</evidence>
<keyword evidence="1" id="KW-0520">NAD</keyword>
<comment type="caution">
    <text evidence="2">Lacks conserved residue(s) required for the propagation of feature annotation.</text>
</comment>
<dbReference type="KEGG" id="hbi:HBZC1_12090"/>
<dbReference type="InterPro" id="IPR026590">
    <property type="entry name" value="Ssirtuin_cat_dom"/>
</dbReference>
<evidence type="ECO:0000256" key="2">
    <source>
        <dbReference type="PROSITE-ProRule" id="PRU00236"/>
    </source>
</evidence>
<reference evidence="4 5" key="1">
    <citation type="journal article" date="2011" name="J. Bacteriol.">
        <title>Genome sequence of Helicobacter bizzozeronii strain CIII-1, an isolate from human gastric mucosa.</title>
        <authorList>
            <person name="Schott T."/>
            <person name="Rossi M."/>
            <person name="Hanninen M.L."/>
        </authorList>
    </citation>
    <scope>NUCLEOTIDE SEQUENCE [LARGE SCALE GENOMIC DNA]</scope>
    <source>
        <strain evidence="4 5">CIII-1</strain>
    </source>
</reference>
<dbReference type="Proteomes" id="UP000008387">
    <property type="component" value="Chromosome"/>
</dbReference>
<dbReference type="AlphaFoldDB" id="F8KTM5"/>
<dbReference type="EMBL" id="FR871757">
    <property type="protein sequence ID" value="CCB80195.1"/>
    <property type="molecule type" value="Genomic_DNA"/>
</dbReference>
<name>F8KTM5_HELBC</name>
<evidence type="ECO:0000256" key="1">
    <source>
        <dbReference type="ARBA" id="ARBA00023027"/>
    </source>
</evidence>
<organism evidence="4 5">
    <name type="scientific">Helicobacter bizzozeronii (strain CIII-1)</name>
    <dbReference type="NCBI Taxonomy" id="1002804"/>
    <lineage>
        <taxon>Bacteria</taxon>
        <taxon>Pseudomonadati</taxon>
        <taxon>Campylobacterota</taxon>
        <taxon>Epsilonproteobacteria</taxon>
        <taxon>Campylobacterales</taxon>
        <taxon>Helicobacteraceae</taxon>
        <taxon>Helicobacter</taxon>
    </lineage>
</organism>
<gene>
    <name evidence="4" type="ordered locus">HBZC1_12090</name>
</gene>
<protein>
    <recommendedName>
        <fullName evidence="3">Deacetylase sirtuin-type domain-containing protein</fullName>
    </recommendedName>
</protein>